<dbReference type="Pfam" id="PF08334">
    <property type="entry name" value="T2SSG"/>
    <property type="match status" value="1"/>
</dbReference>
<keyword evidence="5" id="KW-1185">Reference proteome</keyword>
<keyword evidence="2" id="KW-1133">Transmembrane helix</keyword>
<proteinExistence type="predicted"/>
<dbReference type="EMBL" id="CP071090">
    <property type="protein sequence ID" value="QSQ21274.1"/>
    <property type="molecule type" value="Genomic_DNA"/>
</dbReference>
<name>A0ABX7NV58_9BACT</name>
<evidence type="ECO:0000313" key="5">
    <source>
        <dbReference type="Proteomes" id="UP000662747"/>
    </source>
</evidence>
<dbReference type="Gene3D" id="3.30.700.10">
    <property type="entry name" value="Glycoprotein, Type 4 Pilin"/>
    <property type="match status" value="1"/>
</dbReference>
<keyword evidence="2" id="KW-0812">Transmembrane</keyword>
<accession>A0ABX7NV58</accession>
<organism evidence="4 5">
    <name type="scientific">Pyxidicoccus parkwayensis</name>
    <dbReference type="NCBI Taxonomy" id="2813578"/>
    <lineage>
        <taxon>Bacteria</taxon>
        <taxon>Pseudomonadati</taxon>
        <taxon>Myxococcota</taxon>
        <taxon>Myxococcia</taxon>
        <taxon>Myxococcales</taxon>
        <taxon>Cystobacterineae</taxon>
        <taxon>Myxococcaceae</taxon>
        <taxon>Pyxidicoccus</taxon>
    </lineage>
</organism>
<dbReference type="Proteomes" id="UP000662747">
    <property type="component" value="Chromosome"/>
</dbReference>
<protein>
    <submittedName>
        <fullName evidence="4">Type II secretion system protein GspG</fullName>
    </submittedName>
</protein>
<evidence type="ECO:0000256" key="1">
    <source>
        <dbReference type="SAM" id="MobiDB-lite"/>
    </source>
</evidence>
<reference evidence="4 5" key="1">
    <citation type="submission" date="2021-02" db="EMBL/GenBank/DDBJ databases">
        <title>De Novo genome assembly of isolated myxobacteria.</title>
        <authorList>
            <person name="Stevens D.C."/>
        </authorList>
    </citation>
    <scope>NUCLEOTIDE SEQUENCE [LARGE SCALE GENOMIC DNA]</scope>
    <source>
        <strain evidence="5">SCPEA02</strain>
    </source>
</reference>
<keyword evidence="2" id="KW-0472">Membrane</keyword>
<dbReference type="InterPro" id="IPR045584">
    <property type="entry name" value="Pilin-like"/>
</dbReference>
<feature type="transmembrane region" description="Helical" evidence="2">
    <location>
        <begin position="17"/>
        <end position="38"/>
    </location>
</feature>
<feature type="region of interest" description="Disordered" evidence="1">
    <location>
        <begin position="113"/>
        <end position="142"/>
    </location>
</feature>
<gene>
    <name evidence="4" type="ORF">JY651_39805</name>
</gene>
<evidence type="ECO:0000259" key="3">
    <source>
        <dbReference type="Pfam" id="PF08334"/>
    </source>
</evidence>
<evidence type="ECO:0000313" key="4">
    <source>
        <dbReference type="EMBL" id="QSQ21274.1"/>
    </source>
</evidence>
<dbReference type="RefSeq" id="WP_206722852.1">
    <property type="nucleotide sequence ID" value="NZ_CP071090.1"/>
</dbReference>
<dbReference type="SUPFAM" id="SSF54523">
    <property type="entry name" value="Pili subunits"/>
    <property type="match status" value="1"/>
</dbReference>
<sequence length="142" mass="15594">MLPTRPLRHALQEALKAALAIIAVSVFIGVAALVIGLVRMHPSPKIEEQVRFELRTLSSMVRVYFFKNGRLPPNESWAEELVRLHVLEQQPLDPWGNPYIYEVHGEQVELRSLGRDGAPGGDGADRDVALSFTVGPASTDAG</sequence>
<dbReference type="InterPro" id="IPR013545">
    <property type="entry name" value="T2SS_protein-GspG_C"/>
</dbReference>
<feature type="domain" description="Type II secretion system protein GspG C-terminal" evidence="3">
    <location>
        <begin position="51"/>
        <end position="129"/>
    </location>
</feature>
<evidence type="ECO:0000256" key="2">
    <source>
        <dbReference type="SAM" id="Phobius"/>
    </source>
</evidence>